<feature type="transmembrane region" description="Helical" evidence="8">
    <location>
        <begin position="114"/>
        <end position="137"/>
    </location>
</feature>
<dbReference type="GO" id="GO:0016020">
    <property type="term" value="C:membrane"/>
    <property type="evidence" value="ECO:0007669"/>
    <property type="project" value="UniProtKB-SubCell"/>
</dbReference>
<evidence type="ECO:0000313" key="11">
    <source>
        <dbReference type="Proteomes" id="UP000320888"/>
    </source>
</evidence>
<dbReference type="PANTHER" id="PTHR32468">
    <property type="entry name" value="CATION/H + ANTIPORTER"/>
    <property type="match status" value="1"/>
</dbReference>
<feature type="transmembrane region" description="Helical" evidence="8">
    <location>
        <begin position="384"/>
        <end position="405"/>
    </location>
</feature>
<evidence type="ECO:0000313" key="10">
    <source>
        <dbReference type="EMBL" id="TSB43655.1"/>
    </source>
</evidence>
<dbReference type="RefSeq" id="WP_143940528.1">
    <property type="nucleotide sequence ID" value="NZ_VKLS01000016.1"/>
</dbReference>
<proteinExistence type="predicted"/>
<dbReference type="Proteomes" id="UP000320888">
    <property type="component" value="Unassembled WGS sequence"/>
</dbReference>
<dbReference type="Pfam" id="PF00999">
    <property type="entry name" value="Na_H_Exchanger"/>
    <property type="match status" value="1"/>
</dbReference>
<dbReference type="Gene3D" id="1.20.1530.20">
    <property type="match status" value="1"/>
</dbReference>
<keyword evidence="4 8" id="KW-1133">Transmembrane helix</keyword>
<dbReference type="EMBL" id="VKLS01000016">
    <property type="protein sequence ID" value="TSB43655.1"/>
    <property type="molecule type" value="Genomic_DNA"/>
</dbReference>
<feature type="transmembrane region" description="Helical" evidence="8">
    <location>
        <begin position="149"/>
        <end position="172"/>
    </location>
</feature>
<gene>
    <name evidence="10" type="ORF">FNZ23_03210</name>
</gene>
<feature type="transmembrane region" description="Helical" evidence="8">
    <location>
        <begin position="253"/>
        <end position="282"/>
    </location>
</feature>
<comment type="caution">
    <text evidence="10">The sequence shown here is derived from an EMBL/GenBank/DDBJ whole genome shotgun (WGS) entry which is preliminary data.</text>
</comment>
<reference evidence="10 11" key="1">
    <citation type="submission" date="2019-07" db="EMBL/GenBank/DDBJ databases">
        <title>Draft genome for Streptomyces benahoarensis MZ03-48.</title>
        <authorList>
            <person name="Gonzalez-Pimentel J.L."/>
        </authorList>
    </citation>
    <scope>NUCLEOTIDE SEQUENCE [LARGE SCALE GENOMIC DNA]</scope>
    <source>
        <strain evidence="10 11">MZ03-48</strain>
    </source>
</reference>
<feature type="domain" description="Cation/H+ exchanger transmembrane" evidence="9">
    <location>
        <begin position="32"/>
        <end position="416"/>
    </location>
</feature>
<evidence type="ECO:0000256" key="5">
    <source>
        <dbReference type="ARBA" id="ARBA00023065"/>
    </source>
</evidence>
<keyword evidence="3 8" id="KW-0812">Transmembrane</keyword>
<dbReference type="GO" id="GO:0015297">
    <property type="term" value="F:antiporter activity"/>
    <property type="evidence" value="ECO:0007669"/>
    <property type="project" value="InterPro"/>
</dbReference>
<name>A0A553ZQJ2_9ACTN</name>
<comment type="subcellular location">
    <subcellularLocation>
        <location evidence="1">Membrane</location>
        <topology evidence="1">Multi-pass membrane protein</topology>
    </subcellularLocation>
</comment>
<dbReference type="InterPro" id="IPR050794">
    <property type="entry name" value="CPA2_transporter"/>
</dbReference>
<evidence type="ECO:0000256" key="2">
    <source>
        <dbReference type="ARBA" id="ARBA00022448"/>
    </source>
</evidence>
<feature type="transmembrane region" description="Helical" evidence="8">
    <location>
        <begin position="47"/>
        <end position="67"/>
    </location>
</feature>
<organism evidence="10 11">
    <name type="scientific">Streptomyces benahoarensis</name>
    <dbReference type="NCBI Taxonomy" id="2595054"/>
    <lineage>
        <taxon>Bacteria</taxon>
        <taxon>Bacillati</taxon>
        <taxon>Actinomycetota</taxon>
        <taxon>Actinomycetes</taxon>
        <taxon>Kitasatosporales</taxon>
        <taxon>Streptomycetaceae</taxon>
        <taxon>Streptomyces</taxon>
    </lineage>
</organism>
<keyword evidence="11" id="KW-1185">Reference proteome</keyword>
<protein>
    <submittedName>
        <fullName evidence="10">Cation/H(+) antiporter</fullName>
    </submittedName>
</protein>
<dbReference type="OrthoDB" id="9793589at2"/>
<feature type="transmembrane region" description="Helical" evidence="8">
    <location>
        <begin position="332"/>
        <end position="357"/>
    </location>
</feature>
<dbReference type="AlphaFoldDB" id="A0A553ZQJ2"/>
<feature type="transmembrane region" description="Helical" evidence="8">
    <location>
        <begin position="20"/>
        <end position="40"/>
    </location>
</feature>
<dbReference type="GO" id="GO:1902600">
    <property type="term" value="P:proton transmembrane transport"/>
    <property type="evidence" value="ECO:0007669"/>
    <property type="project" value="InterPro"/>
</dbReference>
<feature type="transmembrane region" description="Helical" evidence="8">
    <location>
        <begin position="79"/>
        <end position="102"/>
    </location>
</feature>
<feature type="transmembrane region" description="Helical" evidence="8">
    <location>
        <begin position="213"/>
        <end position="241"/>
    </location>
</feature>
<feature type="transmembrane region" description="Helical" evidence="8">
    <location>
        <begin position="302"/>
        <end position="325"/>
    </location>
</feature>
<evidence type="ECO:0000256" key="3">
    <source>
        <dbReference type="ARBA" id="ARBA00022692"/>
    </source>
</evidence>
<dbReference type="InterPro" id="IPR038770">
    <property type="entry name" value="Na+/solute_symporter_sf"/>
</dbReference>
<keyword evidence="6 8" id="KW-0472">Membrane</keyword>
<evidence type="ECO:0000256" key="8">
    <source>
        <dbReference type="SAM" id="Phobius"/>
    </source>
</evidence>
<feature type="region of interest" description="Disordered" evidence="7">
    <location>
        <begin position="422"/>
        <end position="465"/>
    </location>
</feature>
<accession>A0A553ZQJ2</accession>
<evidence type="ECO:0000256" key="6">
    <source>
        <dbReference type="ARBA" id="ARBA00023136"/>
    </source>
</evidence>
<feature type="compositionally biased region" description="Low complexity" evidence="7">
    <location>
        <begin position="436"/>
        <end position="452"/>
    </location>
</feature>
<evidence type="ECO:0000256" key="1">
    <source>
        <dbReference type="ARBA" id="ARBA00004141"/>
    </source>
</evidence>
<evidence type="ECO:0000259" key="9">
    <source>
        <dbReference type="Pfam" id="PF00999"/>
    </source>
</evidence>
<keyword evidence="5" id="KW-0406">Ion transport</keyword>
<dbReference type="InterPro" id="IPR006153">
    <property type="entry name" value="Cation/H_exchanger_TM"/>
</dbReference>
<feature type="transmembrane region" description="Helical" evidence="8">
    <location>
        <begin position="184"/>
        <end position="207"/>
    </location>
</feature>
<sequence length="465" mass="47094">MLNTVRLAAASGGAAVDPIARFLLAVAVIVLLSHLLGALLGRIGQPLVVGEILGGLLLGPSALGWVWPSAQAWLLPSEVVSTLDMAAQLGLVTFMFLLGCELRVERTGRLGNRAVGATILGGMGLPFLVGVGVAAAAPTLLKGSTPSQAGYVFFIGLTMSVTALPVLARILVDLRMDRSPLGSLALAGAAVGDGVAWLALTVILAVTGSGGTLHIAATIGMTLALVALTALVVRPLLAALVRRAEQRPGAERLLPLLLVGAIGYAALTHLLGLHPVIGAFLFGTAVPRDSAVTTWMNQQLQGFTLAVLLPLFFAGVGLHVSVSALGLNPWTWLAFAGLVLAAILSKIIGAGGAARLIGTPRNESLRFGVLMNCRGVTELVVAGIGWQFHLISTTGLTVLVLMALITTAMTGPLLKALGVRAPSADRPAPRPRETAHAAAASATTGASGASGASVGPLVQGPGTAG</sequence>
<dbReference type="PANTHER" id="PTHR32468:SF0">
    <property type="entry name" value="K(+)_H(+) ANTIPORTER 1"/>
    <property type="match status" value="1"/>
</dbReference>
<evidence type="ECO:0000256" key="7">
    <source>
        <dbReference type="SAM" id="MobiDB-lite"/>
    </source>
</evidence>
<evidence type="ECO:0000256" key="4">
    <source>
        <dbReference type="ARBA" id="ARBA00022989"/>
    </source>
</evidence>
<keyword evidence="2" id="KW-0813">Transport</keyword>